<accession>A0ABT3GQY1</accession>
<reference evidence="2 3" key="1">
    <citation type="submission" date="2022-10" db="EMBL/GenBank/DDBJ databases">
        <title>Luteolibacter arcticus strain CCTCC AB 2014275, whole genome shotgun sequencing project.</title>
        <authorList>
            <person name="Zhao G."/>
            <person name="Shen L."/>
        </authorList>
    </citation>
    <scope>NUCLEOTIDE SEQUENCE [LARGE SCALE GENOMIC DNA]</scope>
    <source>
        <strain evidence="2 3">CCTCC AB 2014275</strain>
    </source>
</reference>
<keyword evidence="3" id="KW-1185">Reference proteome</keyword>
<keyword evidence="1" id="KW-0732">Signal</keyword>
<evidence type="ECO:0000313" key="2">
    <source>
        <dbReference type="EMBL" id="MCW1925933.1"/>
    </source>
</evidence>
<organism evidence="2 3">
    <name type="scientific">Luteolibacter arcticus</name>
    <dbReference type="NCBI Taxonomy" id="1581411"/>
    <lineage>
        <taxon>Bacteria</taxon>
        <taxon>Pseudomonadati</taxon>
        <taxon>Verrucomicrobiota</taxon>
        <taxon>Verrucomicrobiia</taxon>
        <taxon>Verrucomicrobiales</taxon>
        <taxon>Verrucomicrobiaceae</taxon>
        <taxon>Luteolibacter</taxon>
    </lineage>
</organism>
<sequence>MAFLAPGMLCQAAPISWTTGTAGDASGSWDGAASTFNGQAYTGADDLNINGTAAKTITTSGAITTPLSLTVSSTGTTGATLTSGVGAPGADAVRLTGSALDGTLSKTGTADLVLANANNFGTVTISSGKFFVNAADGLGITGTLNVNSGAPSGVTGSYAAGTQMGNFFYDSTNLNASSLLSKDITFGAVGANTTYGMVMRAGATGAPLTTTLSGDLTGASNVTAWLDVGASSILSTWVLSGDNSAFAGNIRLNRGNIQFDTLNSMGTGTLFIQTNGSDGTGTNLPNLTFGFEGTVSNPIVLRAGSATAVSLNTGANNITLSNTLTLSGDATAGATSTFNKIGSGTLTLTGTLDTLERLGGTATATSPLVQGALDVGNVSANLRAGTLDVSGMSGSTLTLNSLAGAVGTTLALGTKALDINGTTINTFSGTLSGTGATVTKSSTGTQTLAGANTYTGGTIISGRNLGVGSNSALGTGPVTINASASYGAAYASGGAPFLRSSVTGLNVPYNLPLPATAGFYGLHSGAAAGSTVEWSGVISGGGTGVVLQIDTPNSGDSTSAATLSGTNTFAGQIRLNRGILTLTNASAAGTASLFLQSNPNASGNLVFSNSFTLPNNIAIGSTAANRISPGANNVELSGVISGTVSWSKAGTGTLTLSGANTFSAVVVEAGSLLVTSSNTGSSTVNSGGTLGGTGSIAGALTVSTGGTVAPGSTSAGDLAVGATTIAGAYAVEVDGANEDTLFVTGALNITGATLNVTAIGAGATAGEYIIATYTGALTGTFSGLDEGATVLPGYTITYATPNQIKLLGSGGPNYNSWAASFSPNPGLANVDFENDGFENGTEFILGGSPISGSNNPKIYSFTVDTNADLAKELVMTIAVPVGTPAFSTGAPSTSSFAGFGIAVQGSETLASFPATVTPVTPVTTNLPTLTPQGGVSYEYRSFSLGGSNGLPSKGFLRVQVINP</sequence>
<evidence type="ECO:0008006" key="4">
    <source>
        <dbReference type="Google" id="ProtNLM"/>
    </source>
</evidence>
<dbReference type="Proteomes" id="UP001320876">
    <property type="component" value="Unassembled WGS sequence"/>
</dbReference>
<dbReference type="EMBL" id="JAPDDT010000019">
    <property type="protein sequence ID" value="MCW1925933.1"/>
    <property type="molecule type" value="Genomic_DNA"/>
</dbReference>
<dbReference type="InterPro" id="IPR011050">
    <property type="entry name" value="Pectin_lyase_fold/virulence"/>
</dbReference>
<evidence type="ECO:0000313" key="3">
    <source>
        <dbReference type="Proteomes" id="UP001320876"/>
    </source>
</evidence>
<gene>
    <name evidence="2" type="ORF">OKA05_25465</name>
</gene>
<dbReference type="NCBIfam" id="TIGR02601">
    <property type="entry name" value="autotrns_rpt"/>
    <property type="match status" value="2"/>
</dbReference>
<dbReference type="SUPFAM" id="SSF51126">
    <property type="entry name" value="Pectin lyase-like"/>
    <property type="match status" value="1"/>
</dbReference>
<protein>
    <recommendedName>
        <fullName evidence="4">Autotransporter-associated beta strand repeat-containing protein</fullName>
    </recommendedName>
</protein>
<dbReference type="InterPro" id="IPR013425">
    <property type="entry name" value="Autotrns_rpt"/>
</dbReference>
<evidence type="ECO:0000256" key="1">
    <source>
        <dbReference type="ARBA" id="ARBA00022729"/>
    </source>
</evidence>
<proteinExistence type="predicted"/>
<comment type="caution">
    <text evidence="2">The sequence shown here is derived from an EMBL/GenBank/DDBJ whole genome shotgun (WGS) entry which is preliminary data.</text>
</comment>
<name>A0ABT3GQY1_9BACT</name>
<dbReference type="Pfam" id="PF12951">
    <property type="entry name" value="PATR"/>
    <property type="match status" value="4"/>
</dbReference>